<dbReference type="RefSeq" id="WP_107000519.1">
    <property type="nucleotide sequence ID" value="NZ_JAQDZI010000005.1"/>
</dbReference>
<keyword evidence="5 12" id="KW-0375">Hydrogen ion transport</keyword>
<comment type="function">
    <text evidence="10 12">F(1)F(0) ATP synthase produces ATP from ADP in the presence of a proton or sodium gradient. F-type ATPases consist of two structural domains, F(1) containing the extramembraneous catalytic core and F(0) containing the membrane proton channel, linked together by a central stalk and a peripheral stalk. During catalysis, ATP synthesis in the catalytic domain of F(1) is coupled via a rotary mechanism of the central stalk subunits to proton translocation.</text>
</comment>
<keyword evidence="6 12" id="KW-1133">Transmembrane helix</keyword>
<evidence type="ECO:0000256" key="3">
    <source>
        <dbReference type="ARBA" id="ARBA00022547"/>
    </source>
</evidence>
<evidence type="ECO:0000256" key="6">
    <source>
        <dbReference type="ARBA" id="ARBA00022989"/>
    </source>
</evidence>
<evidence type="ECO:0000256" key="8">
    <source>
        <dbReference type="ARBA" id="ARBA00023136"/>
    </source>
</evidence>
<dbReference type="InterPro" id="IPR050059">
    <property type="entry name" value="ATP_synthase_B_chain"/>
</dbReference>
<feature type="coiled-coil region" evidence="14">
    <location>
        <begin position="34"/>
        <end position="105"/>
    </location>
</feature>
<evidence type="ECO:0000256" key="7">
    <source>
        <dbReference type="ARBA" id="ARBA00023065"/>
    </source>
</evidence>
<evidence type="ECO:0000256" key="1">
    <source>
        <dbReference type="ARBA" id="ARBA00005513"/>
    </source>
</evidence>
<evidence type="ECO:0000313" key="16">
    <source>
        <dbReference type="Proteomes" id="UP000241048"/>
    </source>
</evidence>
<comment type="similarity">
    <text evidence="1 12 13">Belongs to the ATPase B chain family.</text>
</comment>
<comment type="function">
    <text evidence="12">Component of the F(0) channel, it forms part of the peripheral stalk, linking F(1) to F(0).</text>
</comment>
<dbReference type="PANTHER" id="PTHR33445">
    <property type="entry name" value="ATP SYNTHASE SUBUNIT B', CHLOROPLASTIC"/>
    <property type="match status" value="1"/>
</dbReference>
<gene>
    <name evidence="12" type="primary">atpF</name>
    <name evidence="15" type="ORF">C7U56_05535</name>
</gene>
<evidence type="ECO:0000256" key="4">
    <source>
        <dbReference type="ARBA" id="ARBA00022692"/>
    </source>
</evidence>
<keyword evidence="4 12" id="KW-0812">Transmembrane</keyword>
<keyword evidence="2 12" id="KW-0813">Transport</keyword>
<evidence type="ECO:0000256" key="11">
    <source>
        <dbReference type="ARBA" id="ARBA00037847"/>
    </source>
</evidence>
<comment type="subunit">
    <text evidence="12">F-type ATPases have 2 components, F(1) - the catalytic core - and F(0) - the membrane proton channel. F(1) has five subunits: alpha(3), beta(3), gamma(1), delta(1), epsilon(1). F(0) has three main subunits: a(1), b(2) and c(10-14). The alpha and beta chains form an alternating ring which encloses part of the gamma chain. F(1) is attached to F(0) by a central stalk formed by the gamma and epsilon chains, while a peripheral stalk is formed by the delta and b chains.</text>
</comment>
<dbReference type="InterPro" id="IPR002146">
    <property type="entry name" value="ATP_synth_b/b'su_bac/chlpt"/>
</dbReference>
<evidence type="ECO:0000256" key="2">
    <source>
        <dbReference type="ARBA" id="ARBA00022448"/>
    </source>
</evidence>
<keyword evidence="12" id="KW-1003">Cell membrane</keyword>
<comment type="subcellular location">
    <subcellularLocation>
        <location evidence="12">Cell membrane</location>
        <topology evidence="12">Single-pass membrane protein</topology>
    </subcellularLocation>
    <subcellularLocation>
        <location evidence="11">Endomembrane system</location>
        <topology evidence="11">Single-pass membrane protein</topology>
    </subcellularLocation>
</comment>
<dbReference type="PANTHER" id="PTHR33445:SF2">
    <property type="entry name" value="ATP SYNTHASE SUBUNIT B', CHLOROPLASTIC"/>
    <property type="match status" value="1"/>
</dbReference>
<proteinExistence type="inferred from homology"/>
<feature type="transmembrane region" description="Helical" evidence="12">
    <location>
        <begin position="6"/>
        <end position="27"/>
    </location>
</feature>
<evidence type="ECO:0000256" key="10">
    <source>
        <dbReference type="ARBA" id="ARBA00025198"/>
    </source>
</evidence>
<sequence>MLRLDINLVFTIINLLIWYAIIRIFLFKPINKVIDKRNAAIQEKYDEAKKMQEEAQAEKEKYAACQDEIEAEKNKVLDAARASAREEGRQLIENAQKEADKVVRKAGEDARREKDKMLEQAKHEILSLVLDAAAGSMNKKSDDSALYDEFLKKAGTTENEET</sequence>
<keyword evidence="7 12" id="KW-0406">Ion transport</keyword>
<dbReference type="GO" id="GO:0012505">
    <property type="term" value="C:endomembrane system"/>
    <property type="evidence" value="ECO:0007669"/>
    <property type="project" value="UniProtKB-SubCell"/>
</dbReference>
<dbReference type="SUPFAM" id="SSF81573">
    <property type="entry name" value="F1F0 ATP synthase subunit B, membrane domain"/>
    <property type="match status" value="1"/>
</dbReference>
<name>A0A2T3FQ18_9CLOT</name>
<evidence type="ECO:0000256" key="5">
    <source>
        <dbReference type="ARBA" id="ARBA00022781"/>
    </source>
</evidence>
<evidence type="ECO:0000256" key="14">
    <source>
        <dbReference type="SAM" id="Coils"/>
    </source>
</evidence>
<dbReference type="CDD" id="cd06503">
    <property type="entry name" value="ATP-synt_Fo_b"/>
    <property type="match status" value="1"/>
</dbReference>
<keyword evidence="14" id="KW-0175">Coiled coil</keyword>
<keyword evidence="16" id="KW-1185">Reference proteome</keyword>
<organism evidence="15 16">
    <name type="scientific">Clostridium fessum</name>
    <dbReference type="NCBI Taxonomy" id="2126740"/>
    <lineage>
        <taxon>Bacteria</taxon>
        <taxon>Bacillati</taxon>
        <taxon>Bacillota</taxon>
        <taxon>Clostridia</taxon>
        <taxon>Eubacteriales</taxon>
        <taxon>Clostridiaceae</taxon>
        <taxon>Clostridium</taxon>
    </lineage>
</organism>
<evidence type="ECO:0000313" key="15">
    <source>
        <dbReference type="EMBL" id="PST37378.1"/>
    </source>
</evidence>
<keyword evidence="8 12" id="KW-0472">Membrane</keyword>
<keyword evidence="3 12" id="KW-0138">CF(0)</keyword>
<dbReference type="AlphaFoldDB" id="A0A2T3FQ18"/>
<dbReference type="EMBL" id="PYLO01000002">
    <property type="protein sequence ID" value="PST37378.1"/>
    <property type="molecule type" value="Genomic_DNA"/>
</dbReference>
<dbReference type="HAMAP" id="MF_01398">
    <property type="entry name" value="ATP_synth_b_bprime"/>
    <property type="match status" value="1"/>
</dbReference>
<evidence type="ECO:0000256" key="12">
    <source>
        <dbReference type="HAMAP-Rule" id="MF_01398"/>
    </source>
</evidence>
<keyword evidence="9 12" id="KW-0066">ATP synthesis</keyword>
<dbReference type="Proteomes" id="UP000241048">
    <property type="component" value="Unassembled WGS sequence"/>
</dbReference>
<dbReference type="GO" id="GO:0046961">
    <property type="term" value="F:proton-transporting ATPase activity, rotational mechanism"/>
    <property type="evidence" value="ECO:0007669"/>
    <property type="project" value="TreeGrafter"/>
</dbReference>
<comment type="caution">
    <text evidence="15">The sequence shown here is derived from an EMBL/GenBank/DDBJ whole genome shotgun (WGS) entry which is preliminary data.</text>
</comment>
<evidence type="ECO:0000256" key="9">
    <source>
        <dbReference type="ARBA" id="ARBA00023310"/>
    </source>
</evidence>
<evidence type="ECO:0000256" key="13">
    <source>
        <dbReference type="RuleBase" id="RU003848"/>
    </source>
</evidence>
<dbReference type="GO" id="GO:0005886">
    <property type="term" value="C:plasma membrane"/>
    <property type="evidence" value="ECO:0007669"/>
    <property type="project" value="UniProtKB-SubCell"/>
</dbReference>
<reference evidence="15 16" key="1">
    <citation type="submission" date="2018-03" db="EMBL/GenBank/DDBJ databases">
        <title>Lachnoclostridium SNUG30386 gen.nov., sp.nov., isolated from human faeces.</title>
        <authorList>
            <person name="Seo B."/>
            <person name="Jeon K."/>
            <person name="Ko G."/>
        </authorList>
    </citation>
    <scope>NUCLEOTIDE SEQUENCE [LARGE SCALE GENOMIC DNA]</scope>
    <source>
        <strain evidence="15 16">SNUG30386</strain>
    </source>
</reference>
<protein>
    <recommendedName>
        <fullName evidence="12">ATP synthase subunit b</fullName>
    </recommendedName>
    <alternativeName>
        <fullName evidence="12">ATP synthase F(0) sector subunit b</fullName>
    </alternativeName>
    <alternativeName>
        <fullName evidence="12">ATPase subunit I</fullName>
    </alternativeName>
    <alternativeName>
        <fullName evidence="12">F-type ATPase subunit b</fullName>
        <shortName evidence="12">F-ATPase subunit b</shortName>
    </alternativeName>
</protein>
<accession>A0A2T3FQ18</accession>
<dbReference type="GO" id="GO:0045259">
    <property type="term" value="C:proton-transporting ATP synthase complex"/>
    <property type="evidence" value="ECO:0007669"/>
    <property type="project" value="UniProtKB-KW"/>
</dbReference>
<dbReference type="Pfam" id="PF00430">
    <property type="entry name" value="ATP-synt_B"/>
    <property type="match status" value="1"/>
</dbReference>
<dbReference type="GO" id="GO:0046933">
    <property type="term" value="F:proton-transporting ATP synthase activity, rotational mechanism"/>
    <property type="evidence" value="ECO:0007669"/>
    <property type="project" value="UniProtKB-UniRule"/>
</dbReference>
<dbReference type="InterPro" id="IPR028987">
    <property type="entry name" value="ATP_synth_B-like_membr_sf"/>
</dbReference>
<dbReference type="Gene3D" id="1.20.5.620">
    <property type="entry name" value="F1F0 ATP synthase subunit B, membrane domain"/>
    <property type="match status" value="1"/>
</dbReference>